<dbReference type="Proteomes" id="UP000008281">
    <property type="component" value="Unassembled WGS sequence"/>
</dbReference>
<dbReference type="InParanoid" id="E3M5V3"/>
<proteinExistence type="predicted"/>
<keyword evidence="1" id="KW-0812">Transmembrane</keyword>
<feature type="transmembrane region" description="Helical" evidence="1">
    <location>
        <begin position="113"/>
        <end position="131"/>
    </location>
</feature>
<keyword evidence="1" id="KW-1133">Transmembrane helix</keyword>
<feature type="transmembrane region" description="Helical" evidence="1">
    <location>
        <begin position="51"/>
        <end position="74"/>
    </location>
</feature>
<dbReference type="AlphaFoldDB" id="E3M5V3"/>
<keyword evidence="3" id="KW-1185">Reference proteome</keyword>
<feature type="transmembrane region" description="Helical" evidence="1">
    <location>
        <begin position="143"/>
        <end position="160"/>
    </location>
</feature>
<organism evidence="3">
    <name type="scientific">Caenorhabditis remanei</name>
    <name type="common">Caenorhabditis vulgaris</name>
    <dbReference type="NCBI Taxonomy" id="31234"/>
    <lineage>
        <taxon>Eukaryota</taxon>
        <taxon>Metazoa</taxon>
        <taxon>Ecdysozoa</taxon>
        <taxon>Nematoda</taxon>
        <taxon>Chromadorea</taxon>
        <taxon>Rhabditida</taxon>
        <taxon>Rhabditina</taxon>
        <taxon>Rhabditomorpha</taxon>
        <taxon>Rhabditoidea</taxon>
        <taxon>Rhabditidae</taxon>
        <taxon>Peloderinae</taxon>
        <taxon>Caenorhabditis</taxon>
    </lineage>
</organism>
<dbReference type="EMBL" id="DS268425">
    <property type="protein sequence ID" value="EFO92385.1"/>
    <property type="molecule type" value="Genomic_DNA"/>
</dbReference>
<evidence type="ECO:0000256" key="1">
    <source>
        <dbReference type="SAM" id="Phobius"/>
    </source>
</evidence>
<evidence type="ECO:0000313" key="2">
    <source>
        <dbReference type="EMBL" id="EFO92385.1"/>
    </source>
</evidence>
<evidence type="ECO:0000313" key="3">
    <source>
        <dbReference type="Proteomes" id="UP000008281"/>
    </source>
</evidence>
<dbReference type="HOGENOM" id="CLU_1397520_0_0_1"/>
<sequence length="195" mass="22927">MIMFMLMILGSDGSPKKNMAYLPMILVGVMIYRFLNIGMMSKKKRRDIPYYAGYLKIVLLGSMTFSLVLMPMTYYLDLSVPSHYQLYKYIIYAFVIFLGYFTWNVVDACELQYSWAYSVLLPCLAVFHYYLPNYMEVTGSPSPLIFIWNFLASFFDYVLLEMEQLQPSSILGDNESPPKRVSRLMEPNFRRLNFR</sequence>
<keyword evidence="1" id="KW-0472">Membrane</keyword>
<reference evidence="2" key="1">
    <citation type="submission" date="2007-07" db="EMBL/GenBank/DDBJ databases">
        <title>PCAP assembly of the Caenorhabditis remanei genome.</title>
        <authorList>
            <consortium name="The Caenorhabditis remanei Sequencing Consortium"/>
            <person name="Wilson R.K."/>
        </authorList>
    </citation>
    <scope>NUCLEOTIDE SEQUENCE [LARGE SCALE GENOMIC DNA]</scope>
    <source>
        <strain evidence="2">PB4641</strain>
    </source>
</reference>
<feature type="transmembrane region" description="Helical" evidence="1">
    <location>
        <begin position="20"/>
        <end position="39"/>
    </location>
</feature>
<accession>E3M5V3</accession>
<name>E3M5V3_CAERE</name>
<gene>
    <name evidence="2" type="ORF">CRE_10984</name>
</gene>
<feature type="transmembrane region" description="Helical" evidence="1">
    <location>
        <begin position="86"/>
        <end position="106"/>
    </location>
</feature>
<protein>
    <submittedName>
        <fullName evidence="2">Uncharacterized protein</fullName>
    </submittedName>
</protein>